<keyword evidence="3" id="KW-1185">Reference proteome</keyword>
<sequence length="149" mass="16508">EKMEVRKREENSVIDGMRSSTVNTTNMEQQQLLSLQQVVASTACDVGMPPGPSSVAWKPAISAGSEYSTGAFNTVEKIRTTKLDENMIALRSAKSLEEVLGLFDEQRDMLGTPQLRARLECEHNHEVITIDDEDDEEPTSSMRASLHSP</sequence>
<evidence type="ECO:0000256" key="1">
    <source>
        <dbReference type="SAM" id="MobiDB-lite"/>
    </source>
</evidence>
<feature type="non-terminal residue" evidence="2">
    <location>
        <position position="1"/>
    </location>
</feature>
<organism evidence="2 3">
    <name type="scientific">Pristionchus entomophagus</name>
    <dbReference type="NCBI Taxonomy" id="358040"/>
    <lineage>
        <taxon>Eukaryota</taxon>
        <taxon>Metazoa</taxon>
        <taxon>Ecdysozoa</taxon>
        <taxon>Nematoda</taxon>
        <taxon>Chromadorea</taxon>
        <taxon>Rhabditida</taxon>
        <taxon>Rhabditina</taxon>
        <taxon>Diplogasteromorpha</taxon>
        <taxon>Diplogasteroidea</taxon>
        <taxon>Neodiplogasteridae</taxon>
        <taxon>Pristionchus</taxon>
    </lineage>
</organism>
<comment type="caution">
    <text evidence="2">The sequence shown here is derived from an EMBL/GenBank/DDBJ whole genome shotgun (WGS) entry which is preliminary data.</text>
</comment>
<evidence type="ECO:0000313" key="2">
    <source>
        <dbReference type="EMBL" id="GMT05831.1"/>
    </source>
</evidence>
<name>A0AAV5UFP8_9BILA</name>
<reference evidence="2" key="1">
    <citation type="submission" date="2023-10" db="EMBL/GenBank/DDBJ databases">
        <title>Genome assembly of Pristionchus species.</title>
        <authorList>
            <person name="Yoshida K."/>
            <person name="Sommer R.J."/>
        </authorList>
    </citation>
    <scope>NUCLEOTIDE SEQUENCE</scope>
    <source>
        <strain evidence="2">RS0144</strain>
    </source>
</reference>
<proteinExistence type="predicted"/>
<feature type="compositionally biased region" description="Basic and acidic residues" evidence="1">
    <location>
        <begin position="1"/>
        <end position="11"/>
    </location>
</feature>
<dbReference type="Proteomes" id="UP001432027">
    <property type="component" value="Unassembled WGS sequence"/>
</dbReference>
<dbReference type="EMBL" id="BTSX01000006">
    <property type="protein sequence ID" value="GMT05831.1"/>
    <property type="molecule type" value="Genomic_DNA"/>
</dbReference>
<gene>
    <name evidence="2" type="ORF">PENTCL1PPCAC_28005</name>
</gene>
<feature type="compositionally biased region" description="Polar residues" evidence="1">
    <location>
        <begin position="139"/>
        <end position="149"/>
    </location>
</feature>
<evidence type="ECO:0000313" key="3">
    <source>
        <dbReference type="Proteomes" id="UP001432027"/>
    </source>
</evidence>
<feature type="region of interest" description="Disordered" evidence="1">
    <location>
        <begin position="130"/>
        <end position="149"/>
    </location>
</feature>
<accession>A0AAV5UFP8</accession>
<feature type="region of interest" description="Disordered" evidence="1">
    <location>
        <begin position="1"/>
        <end position="23"/>
    </location>
</feature>
<dbReference type="AlphaFoldDB" id="A0AAV5UFP8"/>
<protein>
    <submittedName>
        <fullName evidence="2">Uncharacterized protein</fullName>
    </submittedName>
</protein>